<dbReference type="Proteomes" id="UP000799538">
    <property type="component" value="Unassembled WGS sequence"/>
</dbReference>
<evidence type="ECO:0000313" key="3">
    <source>
        <dbReference type="Proteomes" id="UP000799538"/>
    </source>
</evidence>
<name>A0A6A6GEZ1_9PEZI</name>
<keyword evidence="3" id="KW-1185">Reference proteome</keyword>
<protein>
    <submittedName>
        <fullName evidence="2">Uncharacterized protein</fullName>
    </submittedName>
</protein>
<evidence type="ECO:0000313" key="2">
    <source>
        <dbReference type="EMBL" id="KAF2224228.1"/>
    </source>
</evidence>
<organism evidence="2 3">
    <name type="scientific">Elsinoe ampelina</name>
    <dbReference type="NCBI Taxonomy" id="302913"/>
    <lineage>
        <taxon>Eukaryota</taxon>
        <taxon>Fungi</taxon>
        <taxon>Dikarya</taxon>
        <taxon>Ascomycota</taxon>
        <taxon>Pezizomycotina</taxon>
        <taxon>Dothideomycetes</taxon>
        <taxon>Dothideomycetidae</taxon>
        <taxon>Myriangiales</taxon>
        <taxon>Elsinoaceae</taxon>
        <taxon>Elsinoe</taxon>
    </lineage>
</organism>
<sequence length="124" mass="13793">MMLCRHPMPYSHQISRHAQVGPHSHSCLKGSTCMANRLQSNPSTSAHRRRSRSPPVLLAPRHPSSQQQDDRSHGKLQLITGHFALESASIAPAIRRRHSSNFLVSLLSDLSNSITFTSRPSHKS</sequence>
<accession>A0A6A6GEZ1</accession>
<dbReference type="EMBL" id="ML992505">
    <property type="protein sequence ID" value="KAF2224228.1"/>
    <property type="molecule type" value="Genomic_DNA"/>
</dbReference>
<reference evidence="3" key="1">
    <citation type="journal article" date="2020" name="Stud. Mycol.">
        <title>101 Dothideomycetes genomes: A test case for predicting lifestyles and emergence of pathogens.</title>
        <authorList>
            <person name="Haridas S."/>
            <person name="Albert R."/>
            <person name="Binder M."/>
            <person name="Bloem J."/>
            <person name="LaButti K."/>
            <person name="Salamov A."/>
            <person name="Andreopoulos B."/>
            <person name="Baker S."/>
            <person name="Barry K."/>
            <person name="Bills G."/>
            <person name="Bluhm B."/>
            <person name="Cannon C."/>
            <person name="Castanera R."/>
            <person name="Culley D."/>
            <person name="Daum C."/>
            <person name="Ezra D."/>
            <person name="Gonzalez J."/>
            <person name="Henrissat B."/>
            <person name="Kuo A."/>
            <person name="Liang C."/>
            <person name="Lipzen A."/>
            <person name="Lutzoni F."/>
            <person name="Magnuson J."/>
            <person name="Mondo S."/>
            <person name="Nolan M."/>
            <person name="Ohm R."/>
            <person name="Pangilinan J."/>
            <person name="Park H.-J."/>
            <person name="Ramirez L."/>
            <person name="Alfaro M."/>
            <person name="Sun H."/>
            <person name="Tritt A."/>
            <person name="Yoshinaga Y."/>
            <person name="Zwiers L.-H."/>
            <person name="Turgeon B."/>
            <person name="Goodwin S."/>
            <person name="Spatafora J."/>
            <person name="Crous P."/>
            <person name="Grigoriev I."/>
        </authorList>
    </citation>
    <scope>NUCLEOTIDE SEQUENCE [LARGE SCALE GENOMIC DNA]</scope>
    <source>
        <strain evidence="3">CECT 20119</strain>
    </source>
</reference>
<gene>
    <name evidence="2" type="ORF">BDZ85DRAFT_260603</name>
</gene>
<feature type="compositionally biased region" description="Polar residues" evidence="1">
    <location>
        <begin position="35"/>
        <end position="45"/>
    </location>
</feature>
<evidence type="ECO:0000256" key="1">
    <source>
        <dbReference type="SAM" id="MobiDB-lite"/>
    </source>
</evidence>
<proteinExistence type="predicted"/>
<dbReference type="AlphaFoldDB" id="A0A6A6GEZ1"/>
<feature type="region of interest" description="Disordered" evidence="1">
    <location>
        <begin position="35"/>
        <end position="75"/>
    </location>
</feature>